<dbReference type="InterPro" id="IPR014718">
    <property type="entry name" value="GH-type_carb-bd"/>
</dbReference>
<dbReference type="GO" id="GO:0016853">
    <property type="term" value="F:isomerase activity"/>
    <property type="evidence" value="ECO:0007669"/>
    <property type="project" value="InterPro"/>
</dbReference>
<dbReference type="RefSeq" id="WP_139981029.1">
    <property type="nucleotide sequence ID" value="NZ_CP041046.1"/>
</dbReference>
<accession>A0A4Y5Z194</accession>
<dbReference type="AlphaFoldDB" id="A0A4Y5Z194"/>
<sequence>MSRGHPDVLSLANDRLSLTLLPEVGGGVARFDWRGSGGTVALMRPCDHVPLSATGEHEPNGLACYPLVPWSNRITAGGFEHAGTRVGLAQNRVDDDYPIHGTGWQRAWDVERHDAQEAALVLHDVVDGAYDYRARLVYRLDGETLSVQLAVTNHGQAPLPFGLGLHPFFSLHGSVHLHAPAGAVWRNDERNLIPLARDSVPPAWDFSSGKALPAGGLNNAFQGWNGVARITWPKAGLRMDIAADVDTYVLYVPEGETFFCFEPVDHPVNAVHLPGGPVANGMTVLAPGEVLARSFAFRVSEEGQAC</sequence>
<keyword evidence="2" id="KW-1185">Reference proteome</keyword>
<dbReference type="GO" id="GO:0005975">
    <property type="term" value="P:carbohydrate metabolic process"/>
    <property type="evidence" value="ECO:0007669"/>
    <property type="project" value="InterPro"/>
</dbReference>
<dbReference type="CDD" id="cd09021">
    <property type="entry name" value="Aldose_epim_Ec_YphB"/>
    <property type="match status" value="1"/>
</dbReference>
<name>A0A4Y5Z194_9GAMM</name>
<dbReference type="EMBL" id="CP041046">
    <property type="protein sequence ID" value="QDE38981.1"/>
    <property type="molecule type" value="Genomic_DNA"/>
</dbReference>
<dbReference type="InterPro" id="IPR008183">
    <property type="entry name" value="Aldose_1/G6P_1-epimerase"/>
</dbReference>
<evidence type="ECO:0000313" key="1">
    <source>
        <dbReference type="EMBL" id="QDE38981.1"/>
    </source>
</evidence>
<reference evidence="1 2" key="1">
    <citation type="submission" date="2019-06" db="EMBL/GenBank/DDBJ databases">
        <title>A complete genome sequence for Luteibacter pinisoli MAH-14.</title>
        <authorList>
            <person name="Baltrus D.A."/>
        </authorList>
    </citation>
    <scope>NUCLEOTIDE SEQUENCE [LARGE SCALE GENOMIC DNA]</scope>
    <source>
        <strain evidence="1 2">MAH-14</strain>
    </source>
</reference>
<dbReference type="KEGG" id="lpy:FIV34_07095"/>
<dbReference type="Pfam" id="PF01263">
    <property type="entry name" value="Aldose_epim"/>
    <property type="match status" value="1"/>
</dbReference>
<evidence type="ECO:0000313" key="2">
    <source>
        <dbReference type="Proteomes" id="UP000316093"/>
    </source>
</evidence>
<dbReference type="SUPFAM" id="SSF74650">
    <property type="entry name" value="Galactose mutarotase-like"/>
    <property type="match status" value="1"/>
</dbReference>
<dbReference type="InterPro" id="IPR011013">
    <property type="entry name" value="Gal_mutarotase_sf_dom"/>
</dbReference>
<dbReference type="GO" id="GO:0030246">
    <property type="term" value="F:carbohydrate binding"/>
    <property type="evidence" value="ECO:0007669"/>
    <property type="project" value="InterPro"/>
</dbReference>
<proteinExistence type="predicted"/>
<dbReference type="Proteomes" id="UP000316093">
    <property type="component" value="Chromosome"/>
</dbReference>
<gene>
    <name evidence="1" type="ORF">FIV34_07095</name>
</gene>
<dbReference type="Gene3D" id="2.70.98.10">
    <property type="match status" value="1"/>
</dbReference>
<dbReference type="OrthoDB" id="9808779at2"/>
<protein>
    <submittedName>
        <fullName evidence="1">Aldose 1-epimerase</fullName>
    </submittedName>
</protein>
<organism evidence="1 2">
    <name type="scientific">Luteibacter pinisoli</name>
    <dbReference type="NCBI Taxonomy" id="2589080"/>
    <lineage>
        <taxon>Bacteria</taxon>
        <taxon>Pseudomonadati</taxon>
        <taxon>Pseudomonadota</taxon>
        <taxon>Gammaproteobacteria</taxon>
        <taxon>Lysobacterales</taxon>
        <taxon>Rhodanobacteraceae</taxon>
        <taxon>Luteibacter</taxon>
    </lineage>
</organism>